<feature type="binding site" evidence="12">
    <location>
        <position position="340"/>
    </location>
    <ligand>
        <name>Mg(2+)</name>
        <dbReference type="ChEBI" id="CHEBI:18420"/>
        <label>1</label>
    </ligand>
</feature>
<dbReference type="Pfam" id="PF07647">
    <property type="entry name" value="SAM_2"/>
    <property type="match status" value="1"/>
</dbReference>
<dbReference type="InterPro" id="IPR001660">
    <property type="entry name" value="SAM"/>
</dbReference>
<dbReference type="PANTHER" id="PTHR16222:SF24">
    <property type="entry name" value="ADP-RIBOSYLHYDROLASE ARH3"/>
    <property type="match status" value="1"/>
</dbReference>
<dbReference type="SUPFAM" id="SSF101478">
    <property type="entry name" value="ADP-ribosylglycohydrolase"/>
    <property type="match status" value="1"/>
</dbReference>
<evidence type="ECO:0000256" key="10">
    <source>
        <dbReference type="ARBA" id="ARBA00043193"/>
    </source>
</evidence>
<evidence type="ECO:0000259" key="13">
    <source>
        <dbReference type="PROSITE" id="PS50105"/>
    </source>
</evidence>
<protein>
    <recommendedName>
        <fullName evidence="4">ADP-ribosylhydrolase ARH3</fullName>
        <ecNumber evidence="2">3.2.1.143</ecNumber>
    </recommendedName>
    <alternativeName>
        <fullName evidence="5">ADP-ribose glycohydrolase ARH3</fullName>
    </alternativeName>
    <alternativeName>
        <fullName evidence="6">ADP-ribosylhydrolase 3</fullName>
    </alternativeName>
    <alternativeName>
        <fullName evidence="9">O-acetyl-ADP-ribose deacetylase ARH3</fullName>
    </alternativeName>
    <alternativeName>
        <fullName evidence="10">Poly(ADP-ribose) glycohydrolase ARH3</fullName>
    </alternativeName>
    <alternativeName>
        <fullName evidence="8">[Protein ADP-ribosylarginine] hydrolase-like protein 2</fullName>
    </alternativeName>
    <alternativeName>
        <fullName evidence="7">[Protein ADP-ribosylserine] hydrolase</fullName>
    </alternativeName>
</protein>
<dbReference type="PANTHER" id="PTHR16222">
    <property type="entry name" value="ADP-RIBOSYLGLYCOHYDROLASE"/>
    <property type="match status" value="1"/>
</dbReference>
<dbReference type="InterPro" id="IPR036705">
    <property type="entry name" value="Ribosyl_crysJ1_sf"/>
</dbReference>
<dbReference type="InterPro" id="IPR050792">
    <property type="entry name" value="ADP-ribosylglycohydrolase"/>
</dbReference>
<dbReference type="CDD" id="cd09487">
    <property type="entry name" value="SAM_superfamily"/>
    <property type="match status" value="1"/>
</dbReference>
<evidence type="ECO:0000313" key="14">
    <source>
        <dbReference type="EMBL" id="CAF0820293.1"/>
    </source>
</evidence>
<name>A0A813U9K1_9BILA</name>
<evidence type="ECO:0000256" key="1">
    <source>
        <dbReference type="ARBA" id="ARBA00010702"/>
    </source>
</evidence>
<comment type="similarity">
    <text evidence="1">Belongs to the ADP-ribosylglycohydrolase family.</text>
</comment>
<evidence type="ECO:0000256" key="8">
    <source>
        <dbReference type="ARBA" id="ARBA00042850"/>
    </source>
</evidence>
<evidence type="ECO:0000256" key="3">
    <source>
        <dbReference type="ARBA" id="ARBA00022801"/>
    </source>
</evidence>
<feature type="binding site" evidence="12">
    <location>
        <position position="103"/>
    </location>
    <ligand>
        <name>Mg(2+)</name>
        <dbReference type="ChEBI" id="CHEBI:18420"/>
        <label>1</label>
    </ligand>
</feature>
<proteinExistence type="inferred from homology"/>
<evidence type="ECO:0000256" key="7">
    <source>
        <dbReference type="ARBA" id="ARBA00042722"/>
    </source>
</evidence>
<dbReference type="Gene3D" id="1.10.150.50">
    <property type="entry name" value="Transcription Factor, Ets-1"/>
    <property type="match status" value="1"/>
</dbReference>
<keyword evidence="12" id="KW-0479">Metal-binding</keyword>
<accession>A0A813U9K1</accession>
<dbReference type="PROSITE" id="PS50105">
    <property type="entry name" value="SAM_DOMAIN"/>
    <property type="match status" value="1"/>
</dbReference>
<dbReference type="InterPro" id="IPR005502">
    <property type="entry name" value="Ribosyl_crysJ1"/>
</dbReference>
<sequence length="757" mass="86553">MNRHLHVHRRSSQKEKLWLNMQYHPNGFIKRPGELEDELSDPPVSVDENILDRVQGSMTGIALGDALGAHVEFKPHSFLAAHPVKDLVGGGTWGLNKGEFTDDTSMTLCLGNSLVAHQGFFPYDQLVRYKWWFRNGYMSAIGSCFDIGASTQQSLMEFERRQIEFSRKYNISYERMDYLTPSEVSNKFNVICGGKNVAGNGSLMRLAPVPLFFYRHPKKAVEYCGLSAIITHDDQRAYDACRYYGAIIVAALQGVDKNELLDKNFYFKHKDWFNNKPLHSDIMNIAQGSYQKEGGYSDGIRGTGYVVNALEAALWAFFYDRNSFEYGALAAVNLGDDTDTTAAIYGQLAGAYYGYDKLPKKWLDFLYGKTFIQCLSKWIVYEGERWQPNRLPDLVSTISVRQQRFNSATNLFNNQNTNSNMYTTASQFNSHRIPEKFPETSQESVLQLGHQVMVETEPNKYRKPSLKPMASSNFTAALTPQYVSNSNNYSHLQSTSNNPMYSMHPKPLQPMASMPMFKTTHFYNNVETCEDVCFWIASLGEEYVRYAPNFKKNNVDGFQLLHVVDQNKLIQYGVHNTMHQRRILDVSKYIRCENLATDKDPSYLPIDDQILICQSQSISSYEADQFKITLVNAILFINYLIPNPTIICLLNDGASSNINIHSINNNIFLFIHKNILQPSNIYLYLSSISIQSITNHNKNLLSKIRMSSSFEKFLFIDADNEIVWEWHIPSTNGTNKKVPFAFSLFTHNSPQNNWYDS</sequence>
<dbReference type="Pfam" id="PF03747">
    <property type="entry name" value="ADP_ribosyl_GH"/>
    <property type="match status" value="1"/>
</dbReference>
<dbReference type="SUPFAM" id="SSF47769">
    <property type="entry name" value="SAM/Pointed domain"/>
    <property type="match status" value="1"/>
</dbReference>
<dbReference type="Gene3D" id="1.10.4080.10">
    <property type="entry name" value="ADP-ribosylation/Crystallin J1"/>
    <property type="match status" value="1"/>
</dbReference>
<dbReference type="Proteomes" id="UP000663864">
    <property type="component" value="Unassembled WGS sequence"/>
</dbReference>
<dbReference type="EC" id="3.2.1.143" evidence="2"/>
<gene>
    <name evidence="14" type="ORF">ZHD862_LOCUS3349</name>
</gene>
<feature type="binding site" evidence="12">
    <location>
        <position position="102"/>
    </location>
    <ligand>
        <name>Mg(2+)</name>
        <dbReference type="ChEBI" id="CHEBI:18420"/>
        <label>1</label>
    </ligand>
</feature>
<dbReference type="EMBL" id="CAJNOT010000072">
    <property type="protein sequence ID" value="CAF0820293.1"/>
    <property type="molecule type" value="Genomic_DNA"/>
</dbReference>
<evidence type="ECO:0000256" key="4">
    <source>
        <dbReference type="ARBA" id="ARBA00041057"/>
    </source>
</evidence>
<feature type="binding site" evidence="12">
    <location>
        <position position="101"/>
    </location>
    <ligand>
        <name>Mg(2+)</name>
        <dbReference type="ChEBI" id="CHEBI:18420"/>
        <label>1</label>
    </ligand>
</feature>
<dbReference type="GO" id="GO:0046872">
    <property type="term" value="F:metal ion binding"/>
    <property type="evidence" value="ECO:0007669"/>
    <property type="project" value="UniProtKB-KW"/>
</dbReference>
<dbReference type="GO" id="GO:0004649">
    <property type="term" value="F:poly(ADP-ribose) glycohydrolase activity"/>
    <property type="evidence" value="ECO:0007669"/>
    <property type="project" value="UniProtKB-EC"/>
</dbReference>
<keyword evidence="3" id="KW-0378">Hydrolase</keyword>
<comment type="catalytic activity">
    <reaction evidence="11">
        <text>alpha-NAD(+) + H2O = ADP-D-ribose + nicotinamide + H(+)</text>
        <dbReference type="Rhea" id="RHEA:68792"/>
        <dbReference type="ChEBI" id="CHEBI:15377"/>
        <dbReference type="ChEBI" id="CHEBI:15378"/>
        <dbReference type="ChEBI" id="CHEBI:17154"/>
        <dbReference type="ChEBI" id="CHEBI:57967"/>
        <dbReference type="ChEBI" id="CHEBI:77017"/>
    </reaction>
</comment>
<evidence type="ECO:0000256" key="9">
    <source>
        <dbReference type="ARBA" id="ARBA00043187"/>
    </source>
</evidence>
<dbReference type="InterPro" id="IPR013761">
    <property type="entry name" value="SAM/pointed_sf"/>
</dbReference>
<evidence type="ECO:0000256" key="6">
    <source>
        <dbReference type="ARBA" id="ARBA00042471"/>
    </source>
</evidence>
<evidence type="ECO:0000256" key="11">
    <source>
        <dbReference type="ARBA" id="ARBA00049015"/>
    </source>
</evidence>
<feature type="domain" description="SAM" evidence="13">
    <location>
        <begin position="527"/>
        <end position="593"/>
    </location>
</feature>
<evidence type="ECO:0000256" key="2">
    <source>
        <dbReference type="ARBA" id="ARBA00012255"/>
    </source>
</evidence>
<dbReference type="SMART" id="SM00454">
    <property type="entry name" value="SAM"/>
    <property type="match status" value="1"/>
</dbReference>
<evidence type="ECO:0000256" key="12">
    <source>
        <dbReference type="PIRSR" id="PIRSR605502-1"/>
    </source>
</evidence>
<comment type="cofactor">
    <cofactor evidence="12">
        <name>Mg(2+)</name>
        <dbReference type="ChEBI" id="CHEBI:18420"/>
    </cofactor>
    <text evidence="12">Binds 2 magnesium ions per subunit.</text>
</comment>
<evidence type="ECO:0000313" key="15">
    <source>
        <dbReference type="Proteomes" id="UP000663864"/>
    </source>
</evidence>
<reference evidence="14" key="1">
    <citation type="submission" date="2021-02" db="EMBL/GenBank/DDBJ databases">
        <authorList>
            <person name="Nowell W R."/>
        </authorList>
    </citation>
    <scope>NUCLEOTIDE SEQUENCE</scope>
</reference>
<keyword evidence="12" id="KW-0460">Magnesium</keyword>
<feature type="binding site" evidence="12">
    <location>
        <position position="339"/>
    </location>
    <ligand>
        <name>Mg(2+)</name>
        <dbReference type="ChEBI" id="CHEBI:18420"/>
        <label>1</label>
    </ligand>
</feature>
<comment type="caution">
    <text evidence="14">The sequence shown here is derived from an EMBL/GenBank/DDBJ whole genome shotgun (WGS) entry which is preliminary data.</text>
</comment>
<organism evidence="14 15">
    <name type="scientific">Rotaria sordida</name>
    <dbReference type="NCBI Taxonomy" id="392033"/>
    <lineage>
        <taxon>Eukaryota</taxon>
        <taxon>Metazoa</taxon>
        <taxon>Spiralia</taxon>
        <taxon>Gnathifera</taxon>
        <taxon>Rotifera</taxon>
        <taxon>Eurotatoria</taxon>
        <taxon>Bdelloidea</taxon>
        <taxon>Philodinida</taxon>
        <taxon>Philodinidae</taxon>
        <taxon>Rotaria</taxon>
    </lineage>
</organism>
<evidence type="ECO:0000256" key="5">
    <source>
        <dbReference type="ARBA" id="ARBA00042398"/>
    </source>
</evidence>
<feature type="binding site" evidence="12">
    <location>
        <position position="337"/>
    </location>
    <ligand>
        <name>Mg(2+)</name>
        <dbReference type="ChEBI" id="CHEBI:18420"/>
        <label>1</label>
    </ligand>
</feature>
<dbReference type="AlphaFoldDB" id="A0A813U9K1"/>